<comment type="cofactor">
    <cofactor evidence="6">
        <name>[4Fe-4S] cluster</name>
        <dbReference type="ChEBI" id="CHEBI:49883"/>
    </cofactor>
    <text evidence="6">Binds 2 [4Fe-4S] clusters.</text>
</comment>
<evidence type="ECO:0000256" key="6">
    <source>
        <dbReference type="PIRNR" id="PIRNR000139"/>
    </source>
</evidence>
<dbReference type="RefSeq" id="WP_131277902.1">
    <property type="nucleotide sequence ID" value="NZ_CP031395.1"/>
</dbReference>
<comment type="catalytic activity">
    <reaction evidence="6">
        <text>(R)-lactate + A = pyruvate + AH2</text>
        <dbReference type="Rhea" id="RHEA:15089"/>
        <dbReference type="ChEBI" id="CHEBI:13193"/>
        <dbReference type="ChEBI" id="CHEBI:15361"/>
        <dbReference type="ChEBI" id="CHEBI:16004"/>
        <dbReference type="ChEBI" id="CHEBI:17499"/>
    </reaction>
</comment>
<evidence type="ECO:0000256" key="4">
    <source>
        <dbReference type="ARBA" id="ARBA00023004"/>
    </source>
</evidence>
<dbReference type="EC" id="1.1.99.14" evidence="6"/>
<dbReference type="EMBL" id="CP031395">
    <property type="protein sequence ID" value="QBK03895.1"/>
    <property type="molecule type" value="Genomic_DNA"/>
</dbReference>
<name>A0A4P6UIM4_9BURK</name>
<dbReference type="InterPro" id="IPR017900">
    <property type="entry name" value="4Fe4S_Fe_S_CS"/>
</dbReference>
<accession>A0A4P6UIM4</accession>
<keyword evidence="6" id="KW-0249">Electron transport</keyword>
<dbReference type="Pfam" id="PF02754">
    <property type="entry name" value="CCG"/>
    <property type="match status" value="2"/>
</dbReference>
<feature type="domain" description="4Fe-4S ferredoxin-type" evidence="7">
    <location>
        <begin position="16"/>
        <end position="47"/>
    </location>
</feature>
<feature type="domain" description="4Fe-4S ferredoxin-type" evidence="7">
    <location>
        <begin position="66"/>
        <end position="89"/>
    </location>
</feature>
<keyword evidence="3" id="KW-0677">Repeat</keyword>
<dbReference type="InterPro" id="IPR009051">
    <property type="entry name" value="Helical_ferredxn"/>
</dbReference>
<keyword evidence="4 6" id="KW-0408">Iron</keyword>
<dbReference type="InterPro" id="IPR004017">
    <property type="entry name" value="Cys_rich_dom"/>
</dbReference>
<dbReference type="NCBIfam" id="NF008434">
    <property type="entry name" value="PRK11274.1"/>
    <property type="match status" value="1"/>
</dbReference>
<organism evidence="8 9">
    <name type="scientific">Hylemonella gracilis</name>
    <dbReference type="NCBI Taxonomy" id="80880"/>
    <lineage>
        <taxon>Bacteria</taxon>
        <taxon>Pseudomonadati</taxon>
        <taxon>Pseudomonadota</taxon>
        <taxon>Betaproteobacteria</taxon>
        <taxon>Burkholderiales</taxon>
        <taxon>Comamonadaceae</taxon>
        <taxon>Hylemonella</taxon>
    </lineage>
</organism>
<dbReference type="KEGG" id="hgr:DW355_03090"/>
<dbReference type="GO" id="GO:0046872">
    <property type="term" value="F:metal ion binding"/>
    <property type="evidence" value="ECO:0007669"/>
    <property type="project" value="UniProtKB-UniRule"/>
</dbReference>
<dbReference type="GO" id="GO:0051539">
    <property type="term" value="F:4 iron, 4 sulfur cluster binding"/>
    <property type="evidence" value="ECO:0007669"/>
    <property type="project" value="UniProtKB-UniRule"/>
</dbReference>
<keyword evidence="5 6" id="KW-0411">Iron-sulfur</keyword>
<comment type="catalytic activity">
    <reaction evidence="6">
        <text>glycolate + A = glyoxylate + AH2</text>
        <dbReference type="Rhea" id="RHEA:21264"/>
        <dbReference type="ChEBI" id="CHEBI:13193"/>
        <dbReference type="ChEBI" id="CHEBI:17499"/>
        <dbReference type="ChEBI" id="CHEBI:29805"/>
        <dbReference type="ChEBI" id="CHEBI:36655"/>
        <dbReference type="EC" id="1.1.99.14"/>
    </reaction>
</comment>
<gene>
    <name evidence="8" type="ORF">DW355_03090</name>
</gene>
<sequence length="426" mass="46294">MQTHLAPEFAGTVDGRAAEAILRKCVHCGFCTATCPTYQLLGDELDGPRGRIYLIKQVLEGEAPTRSTQLHLDRCLTCRNCESTCPSGVQYGQLVDIGRKIVEAKVPRPVPERALRWTLKQGLSSPLFAPAMKLGQAVRGMLPTTLKAKVPAKQEAGAWPKKTHARRVLMLAGCVQPAMLPNINRATARVLDAVGIQTLVAENAGCCGAVKFHLNDQDAAKAQMRANIDAWWPYVEPAQGEGAKPGVEAIVMNASGCGVTIKDYGHLLHDDPVYAAKAERISELTRDLSELLPEIVTTLRTAHPERVEGLRQKAPVLAYHPPCTLQHGQKLRGGVEQYLGELGFTIHTARVEPHLCCGSAGTYSVLQPQIAQELRDRKLTNLAELRPQVIVSANIGCITHLQSGTETPVRHWVELLDEALASPPAN</sequence>
<evidence type="ECO:0000259" key="7">
    <source>
        <dbReference type="PROSITE" id="PS51379"/>
    </source>
</evidence>
<dbReference type="InterPro" id="IPR012257">
    <property type="entry name" value="Glc_ox_4Fe-4S"/>
</dbReference>
<evidence type="ECO:0000256" key="3">
    <source>
        <dbReference type="ARBA" id="ARBA00022737"/>
    </source>
</evidence>
<dbReference type="PIRSF" id="PIRSF000139">
    <property type="entry name" value="Glc_ox_4Fe-4S"/>
    <property type="match status" value="1"/>
</dbReference>
<dbReference type="InterPro" id="IPR017896">
    <property type="entry name" value="4Fe4S_Fe-S-bd"/>
</dbReference>
<dbReference type="Pfam" id="PF13183">
    <property type="entry name" value="Fer4_8"/>
    <property type="match status" value="1"/>
</dbReference>
<dbReference type="PROSITE" id="PS51379">
    <property type="entry name" value="4FE4S_FER_2"/>
    <property type="match status" value="2"/>
</dbReference>
<evidence type="ECO:0000256" key="5">
    <source>
        <dbReference type="ARBA" id="ARBA00023014"/>
    </source>
</evidence>
<dbReference type="PANTHER" id="PTHR32479">
    <property type="entry name" value="GLYCOLATE OXIDASE IRON-SULFUR SUBUNIT"/>
    <property type="match status" value="1"/>
</dbReference>
<proteinExistence type="predicted"/>
<keyword evidence="6" id="KW-0813">Transport</keyword>
<dbReference type="Proteomes" id="UP000292939">
    <property type="component" value="Chromosome"/>
</dbReference>
<dbReference type="AlphaFoldDB" id="A0A4P6UIM4"/>
<keyword evidence="2 6" id="KW-0479">Metal-binding</keyword>
<dbReference type="Gene3D" id="1.10.1060.10">
    <property type="entry name" value="Alpha-helical ferredoxin"/>
    <property type="match status" value="1"/>
</dbReference>
<evidence type="ECO:0000313" key="9">
    <source>
        <dbReference type="Proteomes" id="UP000292939"/>
    </source>
</evidence>
<dbReference type="OrthoDB" id="9765258at2"/>
<keyword evidence="1 6" id="KW-0004">4Fe-4S</keyword>
<protein>
    <recommendedName>
        <fullName evidence="6">Glycolate oxidase iron-sulfur subunit</fullName>
        <ecNumber evidence="6">1.1.99.14</ecNumber>
    </recommendedName>
</protein>
<dbReference type="PROSITE" id="PS00198">
    <property type="entry name" value="4FE4S_FER_1"/>
    <property type="match status" value="1"/>
</dbReference>
<dbReference type="FunFam" id="1.10.1060.10:FF:000012">
    <property type="entry name" value="Glycolate oxidase iron-sulfur subunit"/>
    <property type="match status" value="1"/>
</dbReference>
<evidence type="ECO:0000256" key="1">
    <source>
        <dbReference type="ARBA" id="ARBA00022485"/>
    </source>
</evidence>
<comment type="function">
    <text evidence="6">Component of a complex that catalyzes the oxidation of glycolate to glyoxylate.</text>
</comment>
<dbReference type="PANTHER" id="PTHR32479:SF17">
    <property type="entry name" value="GLYCOLATE OXIDASE IRON-SULFUR SUBUNIT"/>
    <property type="match status" value="1"/>
</dbReference>
<dbReference type="SUPFAM" id="SSF54862">
    <property type="entry name" value="4Fe-4S ferredoxins"/>
    <property type="match status" value="1"/>
</dbReference>
<evidence type="ECO:0000256" key="2">
    <source>
        <dbReference type="ARBA" id="ARBA00022723"/>
    </source>
</evidence>
<dbReference type="GO" id="GO:0019154">
    <property type="term" value="F:glycolate dehydrogenase activity"/>
    <property type="evidence" value="ECO:0007669"/>
    <property type="project" value="UniProtKB-EC"/>
</dbReference>
<reference evidence="8 9" key="1">
    <citation type="submission" date="2018-07" db="EMBL/GenBank/DDBJ databases">
        <title>Exploring interactions and the metabolic potential of the ultra-small soil bacteria Hylemonella gracilis.</title>
        <authorList>
            <person name="Tyc O."/>
            <person name="Kulkarni P."/>
            <person name="Gawehns F."/>
            <person name="Hundscheid M."/>
            <person name="Zweers H."/>
            <person name="Garbeva P."/>
        </authorList>
    </citation>
    <scope>NUCLEOTIDE SEQUENCE [LARGE SCALE GENOMIC DNA]</scope>
    <source>
        <strain evidence="8 9">NS1</strain>
    </source>
</reference>
<evidence type="ECO:0000313" key="8">
    <source>
        <dbReference type="EMBL" id="QBK03895.1"/>
    </source>
</evidence>